<organism evidence="2 3">
    <name type="scientific">Microbispora maris</name>
    <dbReference type="NCBI Taxonomy" id="3144104"/>
    <lineage>
        <taxon>Bacteria</taxon>
        <taxon>Bacillati</taxon>
        <taxon>Actinomycetota</taxon>
        <taxon>Actinomycetes</taxon>
        <taxon>Streptosporangiales</taxon>
        <taxon>Streptosporangiaceae</taxon>
        <taxon>Microbispora</taxon>
    </lineage>
</organism>
<reference evidence="2 3" key="1">
    <citation type="submission" date="2024-05" db="EMBL/GenBank/DDBJ databases">
        <title>Microbispora sp.ZYX-F-249.</title>
        <authorList>
            <person name="Xie H."/>
        </authorList>
    </citation>
    <scope>NUCLEOTIDE SEQUENCE [LARGE SCALE GENOMIC DNA]</scope>
    <source>
        <strain evidence="2 3">ZYX-F-249</strain>
    </source>
</reference>
<feature type="transmembrane region" description="Helical" evidence="1">
    <location>
        <begin position="181"/>
        <end position="204"/>
    </location>
</feature>
<feature type="transmembrane region" description="Helical" evidence="1">
    <location>
        <begin position="281"/>
        <end position="301"/>
    </location>
</feature>
<feature type="transmembrane region" description="Helical" evidence="1">
    <location>
        <begin position="252"/>
        <end position="274"/>
    </location>
</feature>
<dbReference type="EMBL" id="JBDJAW010000034">
    <property type="protein sequence ID" value="MEN3539526.1"/>
    <property type="molecule type" value="Genomic_DNA"/>
</dbReference>
<comment type="caution">
    <text evidence="2">The sequence shown here is derived from an EMBL/GenBank/DDBJ whole genome shotgun (WGS) entry which is preliminary data.</text>
</comment>
<feature type="transmembrane region" description="Helical" evidence="1">
    <location>
        <begin position="216"/>
        <end position="240"/>
    </location>
</feature>
<keyword evidence="1" id="KW-0472">Membrane</keyword>
<gene>
    <name evidence="2" type="ORF">AAH991_30750</name>
</gene>
<name>A0ABV0AY76_9ACTN</name>
<feature type="transmembrane region" description="Helical" evidence="1">
    <location>
        <begin position="128"/>
        <end position="148"/>
    </location>
</feature>
<keyword evidence="1" id="KW-0812">Transmembrane</keyword>
<keyword evidence="3" id="KW-1185">Reference proteome</keyword>
<feature type="transmembrane region" description="Helical" evidence="1">
    <location>
        <begin position="321"/>
        <end position="342"/>
    </location>
</feature>
<sequence>MSVLEERYRRWLRLLPASYRAEREEEMVWAFLEGAQSGRAGYDDQRPRFMEIASVAALALRVRLGGPGSPPRFHLWGEAVRRAALFGLVYWTMIGCVYAGQAVLTYGFPPDSLPGSVMGIGDAGSPERVRLVLAELAPLLWAVALGALVRGRPGIAKAAATAALVLPYALVPPLFLNGESVLRWACSVLPAVVTVLALVIGFHRDAPPARLPARRALPVLAIPVAAGLLLALAVGVLGAATRAGAAPVPILVQAWMWIDTPGLASLALLALTVWCTAMGRALTWPGPAALAGAILAVPAVLARAGTLSPGGTDPGLGMTGLAGGVQLAVLLASGIALAVAGVRALRATDDDTAVYARPPAGQPR</sequence>
<keyword evidence="1" id="KW-1133">Transmembrane helix</keyword>
<dbReference type="Proteomes" id="UP001447516">
    <property type="component" value="Unassembled WGS sequence"/>
</dbReference>
<feature type="transmembrane region" description="Helical" evidence="1">
    <location>
        <begin position="83"/>
        <end position="108"/>
    </location>
</feature>
<evidence type="ECO:0000313" key="3">
    <source>
        <dbReference type="Proteomes" id="UP001447516"/>
    </source>
</evidence>
<accession>A0ABV0AY76</accession>
<evidence type="ECO:0000313" key="2">
    <source>
        <dbReference type="EMBL" id="MEN3539526.1"/>
    </source>
</evidence>
<protein>
    <submittedName>
        <fullName evidence="2">Uncharacterized protein</fullName>
    </submittedName>
</protein>
<evidence type="ECO:0000256" key="1">
    <source>
        <dbReference type="SAM" id="Phobius"/>
    </source>
</evidence>
<proteinExistence type="predicted"/>
<feature type="transmembrane region" description="Helical" evidence="1">
    <location>
        <begin position="155"/>
        <end position="175"/>
    </location>
</feature>
<dbReference type="RefSeq" id="WP_346229416.1">
    <property type="nucleotide sequence ID" value="NZ_JBDJAW010000034.1"/>
</dbReference>